<dbReference type="Proteomes" id="UP000046395">
    <property type="component" value="Unassembled WGS sequence"/>
</dbReference>
<dbReference type="WBParaSite" id="TMUE_1000005567.1">
    <property type="protein sequence ID" value="TMUE_1000005567.1"/>
    <property type="gene ID" value="WBGene00287746"/>
</dbReference>
<keyword evidence="2" id="KW-1133">Transmembrane helix</keyword>
<feature type="compositionally biased region" description="Polar residues" evidence="1">
    <location>
        <begin position="65"/>
        <end position="78"/>
    </location>
</feature>
<accession>A0A5S6QF91</accession>
<reference evidence="4" key="1">
    <citation type="submission" date="2019-12" db="UniProtKB">
        <authorList>
            <consortium name="WormBaseParasite"/>
        </authorList>
    </citation>
    <scope>IDENTIFICATION</scope>
</reference>
<proteinExistence type="predicted"/>
<keyword evidence="2" id="KW-0472">Membrane</keyword>
<organism evidence="3 4">
    <name type="scientific">Trichuris muris</name>
    <name type="common">Mouse whipworm</name>
    <dbReference type="NCBI Taxonomy" id="70415"/>
    <lineage>
        <taxon>Eukaryota</taxon>
        <taxon>Metazoa</taxon>
        <taxon>Ecdysozoa</taxon>
        <taxon>Nematoda</taxon>
        <taxon>Enoplea</taxon>
        <taxon>Dorylaimia</taxon>
        <taxon>Trichinellida</taxon>
        <taxon>Trichuridae</taxon>
        <taxon>Trichuris</taxon>
    </lineage>
</organism>
<name>A0A5S6QF91_TRIMR</name>
<keyword evidence="2" id="KW-0812">Transmembrane</keyword>
<evidence type="ECO:0000256" key="2">
    <source>
        <dbReference type="SAM" id="Phobius"/>
    </source>
</evidence>
<evidence type="ECO:0000313" key="4">
    <source>
        <dbReference type="WBParaSite" id="TMUE_1000005567.1"/>
    </source>
</evidence>
<dbReference type="AlphaFoldDB" id="A0A5S6QF91"/>
<keyword evidence="3" id="KW-1185">Reference proteome</keyword>
<protein>
    <submittedName>
        <fullName evidence="4">Uncharacterized protein</fullName>
    </submittedName>
</protein>
<feature type="region of interest" description="Disordered" evidence="1">
    <location>
        <begin position="61"/>
        <end position="99"/>
    </location>
</feature>
<feature type="transmembrane region" description="Helical" evidence="2">
    <location>
        <begin position="37"/>
        <end position="56"/>
    </location>
</feature>
<evidence type="ECO:0000313" key="3">
    <source>
        <dbReference type="Proteomes" id="UP000046395"/>
    </source>
</evidence>
<sequence length="146" mass="16929">MRCKLRSCCLFLKKIAHNELRFRATGKFVPRCTDGRAMFHMEMSSIGLFVLIFVCVRRRKRTRSDVTSPKEQPMSSMEQLPRLSITSAERKKRRRESMEMAKRNLNTKAAMMLLRIGKCSARPVNVILSSNIEDELNAFLEMVEKA</sequence>
<evidence type="ECO:0000256" key="1">
    <source>
        <dbReference type="SAM" id="MobiDB-lite"/>
    </source>
</evidence>